<dbReference type="RefSeq" id="WP_184179160.1">
    <property type="nucleotide sequence ID" value="NZ_JACHGF010000015.1"/>
</dbReference>
<dbReference type="Gene3D" id="3.40.50.1110">
    <property type="entry name" value="SGNH hydrolase"/>
    <property type="match status" value="1"/>
</dbReference>
<feature type="domain" description="Sialate O-acetylesterase" evidence="2">
    <location>
        <begin position="32"/>
        <end position="259"/>
    </location>
</feature>
<evidence type="ECO:0000313" key="3">
    <source>
        <dbReference type="EMBL" id="MBB5287249.1"/>
    </source>
</evidence>
<dbReference type="EMBL" id="JACHGF010000015">
    <property type="protein sequence ID" value="MBB5287249.1"/>
    <property type="molecule type" value="Genomic_DNA"/>
</dbReference>
<dbReference type="PANTHER" id="PTHR31988">
    <property type="entry name" value="ESTERASE, PUTATIVE (DUF303)-RELATED"/>
    <property type="match status" value="1"/>
</dbReference>
<evidence type="ECO:0000256" key="1">
    <source>
        <dbReference type="ARBA" id="ARBA00022801"/>
    </source>
</evidence>
<keyword evidence="1" id="KW-0378">Hydrolase</keyword>
<dbReference type="Proteomes" id="UP000557307">
    <property type="component" value="Unassembled WGS sequence"/>
</dbReference>
<dbReference type="InterPro" id="IPR005181">
    <property type="entry name" value="SASA"/>
</dbReference>
<name>A0A840U5Z7_9BACT</name>
<sequence length="264" mass="29437">MTPRKVVSRLRYFVLILTAVLGLSASKPPKRLDLYLLIGQSNMAGRGEVEKGTQATNPKIWVINAQNQWVEAADPLHYDKPSVVGVGPGLAFAQEMQRQKSKRPIGLIPCAVGGSGIDDWQPGQKHEQTGIFAYDAMLSRVKEAQKRGRIKAILWHQGENDSNPEKAQVYEQKLEAFIQRLRKDINAPKVPFIMGTLGDFYTQKNPNALLINKILTEFPEKNPNVYVVSAAGLTDKGDTTHFDAASARELGKRYAEKLWSILKK</sequence>
<accession>A0A840U5Z7</accession>
<dbReference type="Pfam" id="PF03629">
    <property type="entry name" value="SASA"/>
    <property type="match status" value="1"/>
</dbReference>
<evidence type="ECO:0000313" key="4">
    <source>
        <dbReference type="Proteomes" id="UP000557307"/>
    </source>
</evidence>
<dbReference type="SUPFAM" id="SSF52266">
    <property type="entry name" value="SGNH hydrolase"/>
    <property type="match status" value="1"/>
</dbReference>
<dbReference type="PANTHER" id="PTHR31988:SF19">
    <property type="entry name" value="9-O-ACETYL-N-ACETYLNEURAMINIC ACID DEACETYLASE-RELATED"/>
    <property type="match status" value="1"/>
</dbReference>
<dbReference type="InterPro" id="IPR052940">
    <property type="entry name" value="Carb_Esterase_6"/>
</dbReference>
<gene>
    <name evidence="3" type="ORF">HNQ92_005412</name>
</gene>
<organism evidence="3 4">
    <name type="scientific">Rhabdobacter roseus</name>
    <dbReference type="NCBI Taxonomy" id="1655419"/>
    <lineage>
        <taxon>Bacteria</taxon>
        <taxon>Pseudomonadati</taxon>
        <taxon>Bacteroidota</taxon>
        <taxon>Cytophagia</taxon>
        <taxon>Cytophagales</taxon>
        <taxon>Cytophagaceae</taxon>
        <taxon>Rhabdobacter</taxon>
    </lineage>
</organism>
<reference evidence="3 4" key="1">
    <citation type="submission" date="2020-08" db="EMBL/GenBank/DDBJ databases">
        <title>Genomic Encyclopedia of Type Strains, Phase IV (KMG-IV): sequencing the most valuable type-strain genomes for metagenomic binning, comparative biology and taxonomic classification.</title>
        <authorList>
            <person name="Goeker M."/>
        </authorList>
    </citation>
    <scope>NUCLEOTIDE SEQUENCE [LARGE SCALE GENOMIC DNA]</scope>
    <source>
        <strain evidence="3 4">DSM 105074</strain>
    </source>
</reference>
<keyword evidence="4" id="KW-1185">Reference proteome</keyword>
<comment type="caution">
    <text evidence="3">The sequence shown here is derived from an EMBL/GenBank/DDBJ whole genome shotgun (WGS) entry which is preliminary data.</text>
</comment>
<evidence type="ECO:0000259" key="2">
    <source>
        <dbReference type="Pfam" id="PF03629"/>
    </source>
</evidence>
<proteinExistence type="predicted"/>
<dbReference type="GO" id="GO:0016788">
    <property type="term" value="F:hydrolase activity, acting on ester bonds"/>
    <property type="evidence" value="ECO:0007669"/>
    <property type="project" value="UniProtKB-ARBA"/>
</dbReference>
<dbReference type="InterPro" id="IPR036514">
    <property type="entry name" value="SGNH_hydro_sf"/>
</dbReference>
<dbReference type="AlphaFoldDB" id="A0A840U5Z7"/>
<protein>
    <recommendedName>
        <fullName evidence="2">Sialate O-acetylesterase domain-containing protein</fullName>
    </recommendedName>
</protein>